<dbReference type="InterPro" id="IPR058593">
    <property type="entry name" value="ARB_07466-like_C"/>
</dbReference>
<dbReference type="RefSeq" id="WP_184581358.1">
    <property type="nucleotide sequence ID" value="NZ_JACHJT010000001.1"/>
</dbReference>
<gene>
    <name evidence="4" type="ORF">F4561_004623</name>
</gene>
<name>A0A7W7RLM1_9ACTN</name>
<keyword evidence="4" id="KW-0966">Cell projection</keyword>
<organism evidence="4 5">
    <name type="scientific">Lipingzhangella halophila</name>
    <dbReference type="NCBI Taxonomy" id="1783352"/>
    <lineage>
        <taxon>Bacteria</taxon>
        <taxon>Bacillati</taxon>
        <taxon>Actinomycetota</taxon>
        <taxon>Actinomycetes</taxon>
        <taxon>Streptosporangiales</taxon>
        <taxon>Nocardiopsidaceae</taxon>
        <taxon>Lipingzhangella</taxon>
    </lineage>
</organism>
<evidence type="ECO:0000313" key="4">
    <source>
        <dbReference type="EMBL" id="MBB4933803.1"/>
    </source>
</evidence>
<keyword evidence="2" id="KW-0732">Signal</keyword>
<feature type="chain" id="PRO_5031539856" evidence="2">
    <location>
        <begin position="37"/>
        <end position="324"/>
    </location>
</feature>
<dbReference type="InterPro" id="IPR018247">
    <property type="entry name" value="EF_Hand_1_Ca_BS"/>
</dbReference>
<dbReference type="AlphaFoldDB" id="A0A7W7RLM1"/>
<dbReference type="EMBL" id="JACHJT010000001">
    <property type="protein sequence ID" value="MBB4933803.1"/>
    <property type="molecule type" value="Genomic_DNA"/>
</dbReference>
<keyword evidence="5" id="KW-1185">Reference proteome</keyword>
<feature type="coiled-coil region" evidence="1">
    <location>
        <begin position="38"/>
        <end position="100"/>
    </location>
</feature>
<feature type="domain" description="ARB-07466-like C-terminal" evidence="3">
    <location>
        <begin position="209"/>
        <end position="316"/>
    </location>
</feature>
<accession>A0A7W7RLM1</accession>
<dbReference type="Proteomes" id="UP000523007">
    <property type="component" value="Unassembled WGS sequence"/>
</dbReference>
<keyword evidence="4" id="KW-0969">Cilium</keyword>
<feature type="coiled-coil region" evidence="1">
    <location>
        <begin position="143"/>
        <end position="188"/>
    </location>
</feature>
<feature type="signal peptide" evidence="2">
    <location>
        <begin position="1"/>
        <end position="36"/>
    </location>
</feature>
<proteinExistence type="predicted"/>
<keyword evidence="4" id="KW-0282">Flagellum</keyword>
<keyword evidence="1" id="KW-0175">Coiled coil</keyword>
<dbReference type="Gene3D" id="6.10.250.3150">
    <property type="match status" value="1"/>
</dbReference>
<dbReference type="PROSITE" id="PS00018">
    <property type="entry name" value="EF_HAND_1"/>
    <property type="match status" value="1"/>
</dbReference>
<reference evidence="4 5" key="1">
    <citation type="submission" date="2020-08" db="EMBL/GenBank/DDBJ databases">
        <title>Sequencing the genomes of 1000 actinobacteria strains.</title>
        <authorList>
            <person name="Klenk H.-P."/>
        </authorList>
    </citation>
    <scope>NUCLEOTIDE SEQUENCE [LARGE SCALE GENOMIC DNA]</scope>
    <source>
        <strain evidence="4 5">DSM 102030</strain>
    </source>
</reference>
<comment type="caution">
    <text evidence="4">The sequence shown here is derived from an EMBL/GenBank/DDBJ whole genome shotgun (WGS) entry which is preliminary data.</text>
</comment>
<evidence type="ECO:0000259" key="3">
    <source>
        <dbReference type="Pfam" id="PF26571"/>
    </source>
</evidence>
<evidence type="ECO:0000313" key="5">
    <source>
        <dbReference type="Proteomes" id="UP000523007"/>
    </source>
</evidence>
<sequence>MNELERPSRGRAYPRTSLLAGLAAATLLICAPAAYAEPEEEEVDIDELNERAEKLEEEYEGELPQYTDAKESVETAEEKLADVEDQLSDAEADVAQVAAAQYKGTGLDPTVEVVMSSSPDNTLDDAALAGRISDSNGERVINLTELKEAREEASEEAETELAEAKDLIDDLEEQRDDVLAKIEKYEEEQVPETPGDGTVPASAKGWGFDGATPRMAAIRDEIIQEFGAPFPVGCVRSSADDHGTGQACDFMMSNNGGHPSAENKELGQQIANYAQANADRLGVKYVIWEQRIWDSRNPGSGWKQMDDRGSITENHYDHVHVSSF</sequence>
<protein>
    <submittedName>
        <fullName evidence="4">Flagellar motility protein MotE (MotC chaperone)</fullName>
    </submittedName>
</protein>
<evidence type="ECO:0000256" key="1">
    <source>
        <dbReference type="SAM" id="Coils"/>
    </source>
</evidence>
<dbReference type="Pfam" id="PF26571">
    <property type="entry name" value="VldE"/>
    <property type="match status" value="1"/>
</dbReference>
<evidence type="ECO:0000256" key="2">
    <source>
        <dbReference type="SAM" id="SignalP"/>
    </source>
</evidence>